<accession>F0W242</accession>
<evidence type="ECO:0000313" key="1">
    <source>
        <dbReference type="EMBL" id="CCA15122.1"/>
    </source>
</evidence>
<dbReference type="InterPro" id="IPR052945">
    <property type="entry name" value="Mitotic_Regulator"/>
</dbReference>
<dbReference type="SUPFAM" id="SSF81901">
    <property type="entry name" value="HCP-like"/>
    <property type="match status" value="1"/>
</dbReference>
<dbReference type="SMART" id="SM00671">
    <property type="entry name" value="SEL1"/>
    <property type="match status" value="5"/>
</dbReference>
<dbReference type="EMBL" id="FR824053">
    <property type="protein sequence ID" value="CCA15122.1"/>
    <property type="molecule type" value="Genomic_DNA"/>
</dbReference>
<gene>
    <name evidence="1" type="primary">AlNc14C8G1116</name>
    <name evidence="1" type="ORF">ALNC14_012650</name>
</gene>
<protein>
    <submittedName>
        <fullName evidence="1">Uncharacterized protein AlNc14C8G1116</fullName>
    </submittedName>
</protein>
<dbReference type="InterPro" id="IPR006597">
    <property type="entry name" value="Sel1-like"/>
</dbReference>
<dbReference type="PANTHER" id="PTHR43628:SF1">
    <property type="entry name" value="CHITIN SYNTHASE REGULATORY FACTOR 2-RELATED"/>
    <property type="match status" value="1"/>
</dbReference>
<dbReference type="Pfam" id="PF08238">
    <property type="entry name" value="Sel1"/>
    <property type="match status" value="5"/>
</dbReference>
<name>F0W242_9STRA</name>
<dbReference type="AlphaFoldDB" id="F0W242"/>
<dbReference type="Gene3D" id="1.25.40.10">
    <property type="entry name" value="Tetratricopeptide repeat domain"/>
    <property type="match status" value="2"/>
</dbReference>
<reference evidence="1" key="2">
    <citation type="submission" date="2011-02" db="EMBL/GenBank/DDBJ databases">
        <authorList>
            <person name="MacLean D."/>
        </authorList>
    </citation>
    <scope>NUCLEOTIDE SEQUENCE</scope>
</reference>
<organism evidence="1">
    <name type="scientific">Albugo laibachii Nc14</name>
    <dbReference type="NCBI Taxonomy" id="890382"/>
    <lineage>
        <taxon>Eukaryota</taxon>
        <taxon>Sar</taxon>
        <taxon>Stramenopiles</taxon>
        <taxon>Oomycota</taxon>
        <taxon>Peronosporomycetes</taxon>
        <taxon>Albuginales</taxon>
        <taxon>Albuginaceae</taxon>
        <taxon>Albugo</taxon>
    </lineage>
</organism>
<dbReference type="PANTHER" id="PTHR43628">
    <property type="entry name" value="ACTIVATOR OF C KINASE PROTEIN 1-RELATED"/>
    <property type="match status" value="1"/>
</dbReference>
<reference evidence="1" key="1">
    <citation type="journal article" date="2011" name="PLoS Biol.">
        <title>Gene gain and loss during evolution of obligate parasitism in the white rust pathogen of Arabidopsis thaliana.</title>
        <authorList>
            <person name="Kemen E."/>
            <person name="Gardiner A."/>
            <person name="Schultz-Larsen T."/>
            <person name="Kemen A.C."/>
            <person name="Balmuth A.L."/>
            <person name="Robert-Seilaniantz A."/>
            <person name="Bailey K."/>
            <person name="Holub E."/>
            <person name="Studholme D.J."/>
            <person name="Maclean D."/>
            <person name="Jones J.D."/>
        </authorList>
    </citation>
    <scope>NUCLEOTIDE SEQUENCE</scope>
</reference>
<dbReference type="InterPro" id="IPR011990">
    <property type="entry name" value="TPR-like_helical_dom_sf"/>
</dbReference>
<proteinExistence type="predicted"/>
<sequence>MFRRSITFWRRNSAAINAKKEPINKEFANVLHQIRNFKPIETIPMELDTPIVINALPSALKLGSLGNLMYENADDNGRRIEWALYLWKLAMEKGNDNAKYNYASCLEKIRGEESAPTQEIVQCFQELAKKGHQLGTLSYADALSKGDGVKKDEEKAFVLYQRCAKNGLRNAFSKLASLYARGIGTPKDIGAALHWYHKAADIGDPVAMSHLGDIYSMGMDAKKDIKKAIAYYEEAAKQNDISAQYNYAVLLISGTDIPTNYRLAEALFHRAATQGHVPAMVNLAQLYSQGCGLVPKSLDLAAKWLKLAAPYDLNAKELLKRSEAELLAEMHTNPSNK</sequence>
<dbReference type="HOGENOM" id="CLU_000288_36_2_1"/>